<sequence>MTFMLDRVASEDFWLQESMLLVFARLEGDILWSHITHLHGVFMRCLGNVGSADVRIAALLAAIHCIQCLKSLSDRDMFQDLLPGVMQSLEIKVLNDGDEATAQEVLNNGDEATALEVLNNGDEATAQEVLNDGDEALKLLIELAKTEPRFFKGHLVVVAEGICGLPRPIVYRSGQGIWRLSLVGKEGLHRLATALGGKIAYKQLSKYLAKPDDKWQYHAAPDHKFALAQIVGRSKVMIPNFEQVVSMVLISFQDRDHPRVRWAAINAIGELYLDSQYPYQYHTFVLPALAEAIYKDPDPRVRLAAINATGQLPADLDLDLEEIKYEFGELLAKTISKNVDAHVRLAAINANNLDSQYPYQYHTFVLPALAEAIYKDPDPRVRLAAINATGQLPADLDLDLEV</sequence>
<dbReference type="GO" id="GO:0006606">
    <property type="term" value="P:protein import into nucleus"/>
    <property type="evidence" value="ECO:0007669"/>
    <property type="project" value="InterPro"/>
</dbReference>
<comment type="subcellular location">
    <subcellularLocation>
        <location evidence="2">Cytoplasm</location>
    </subcellularLocation>
    <subcellularLocation>
        <location evidence="1">Nucleus</location>
    </subcellularLocation>
</comment>
<keyword evidence="5" id="KW-0677">Repeat</keyword>
<evidence type="ECO:0000256" key="1">
    <source>
        <dbReference type="ARBA" id="ARBA00004123"/>
    </source>
</evidence>
<dbReference type="SUPFAM" id="SSF48371">
    <property type="entry name" value="ARM repeat"/>
    <property type="match status" value="1"/>
</dbReference>
<reference evidence="10 11" key="1">
    <citation type="journal article" date="2018" name="Mol. Plant">
        <title>The genome of Artemisia annua provides insight into the evolution of Asteraceae family and artemisinin biosynthesis.</title>
        <authorList>
            <person name="Shen Q."/>
            <person name="Zhang L."/>
            <person name="Liao Z."/>
            <person name="Wang S."/>
            <person name="Yan T."/>
            <person name="Shi P."/>
            <person name="Liu M."/>
            <person name="Fu X."/>
            <person name="Pan Q."/>
            <person name="Wang Y."/>
            <person name="Lv Z."/>
            <person name="Lu X."/>
            <person name="Zhang F."/>
            <person name="Jiang W."/>
            <person name="Ma Y."/>
            <person name="Chen M."/>
            <person name="Hao X."/>
            <person name="Li L."/>
            <person name="Tang Y."/>
            <person name="Lv G."/>
            <person name="Zhou Y."/>
            <person name="Sun X."/>
            <person name="Brodelius P.E."/>
            <person name="Rose J.K.C."/>
            <person name="Tang K."/>
        </authorList>
    </citation>
    <scope>NUCLEOTIDE SEQUENCE [LARGE SCALE GENOMIC DNA]</scope>
    <source>
        <strain evidence="11">cv. Huhao1</strain>
        <tissue evidence="10">Leaf</tissue>
    </source>
</reference>
<gene>
    <name evidence="10" type="ORF">CTI12_AA486750</name>
</gene>
<evidence type="ECO:0000256" key="8">
    <source>
        <dbReference type="PROSITE-ProRule" id="PRU00103"/>
    </source>
</evidence>
<name>A0A2U1LIT7_ARTAN</name>
<evidence type="ECO:0000256" key="6">
    <source>
        <dbReference type="ARBA" id="ARBA00022927"/>
    </source>
</evidence>
<evidence type="ECO:0000256" key="7">
    <source>
        <dbReference type="ARBA" id="ARBA00023242"/>
    </source>
</evidence>
<evidence type="ECO:0000256" key="3">
    <source>
        <dbReference type="ARBA" id="ARBA00022448"/>
    </source>
</evidence>
<dbReference type="GO" id="GO:0005737">
    <property type="term" value="C:cytoplasm"/>
    <property type="evidence" value="ECO:0007669"/>
    <property type="project" value="UniProtKB-SubCell"/>
</dbReference>
<dbReference type="InterPro" id="IPR016024">
    <property type="entry name" value="ARM-type_fold"/>
</dbReference>
<dbReference type="Pfam" id="PF02985">
    <property type="entry name" value="HEAT"/>
    <property type="match status" value="1"/>
</dbReference>
<dbReference type="Gene3D" id="1.25.10.10">
    <property type="entry name" value="Leucine-rich Repeat Variant"/>
    <property type="match status" value="2"/>
</dbReference>
<keyword evidence="7" id="KW-0539">Nucleus</keyword>
<dbReference type="AlphaFoldDB" id="A0A2U1LIT7"/>
<dbReference type="PANTHER" id="PTHR10527">
    <property type="entry name" value="IMPORTIN BETA"/>
    <property type="match status" value="1"/>
</dbReference>
<evidence type="ECO:0000259" key="9">
    <source>
        <dbReference type="Pfam" id="PF25780"/>
    </source>
</evidence>
<keyword evidence="4" id="KW-0963">Cytoplasm</keyword>
<feature type="domain" description="IPO4/5-like TPR repeats" evidence="9">
    <location>
        <begin position="2"/>
        <end position="104"/>
    </location>
</feature>
<organism evidence="10 11">
    <name type="scientific">Artemisia annua</name>
    <name type="common">Sweet wormwood</name>
    <dbReference type="NCBI Taxonomy" id="35608"/>
    <lineage>
        <taxon>Eukaryota</taxon>
        <taxon>Viridiplantae</taxon>
        <taxon>Streptophyta</taxon>
        <taxon>Embryophyta</taxon>
        <taxon>Tracheophyta</taxon>
        <taxon>Spermatophyta</taxon>
        <taxon>Magnoliopsida</taxon>
        <taxon>eudicotyledons</taxon>
        <taxon>Gunneridae</taxon>
        <taxon>Pentapetalae</taxon>
        <taxon>asterids</taxon>
        <taxon>campanulids</taxon>
        <taxon>Asterales</taxon>
        <taxon>Asteraceae</taxon>
        <taxon>Asteroideae</taxon>
        <taxon>Anthemideae</taxon>
        <taxon>Artemisiinae</taxon>
        <taxon>Artemisia</taxon>
    </lineage>
</organism>
<keyword evidence="6" id="KW-0653">Protein transport</keyword>
<dbReference type="Proteomes" id="UP000245207">
    <property type="component" value="Unassembled WGS sequence"/>
</dbReference>
<dbReference type="Pfam" id="PF13646">
    <property type="entry name" value="HEAT_2"/>
    <property type="match status" value="1"/>
</dbReference>
<protein>
    <submittedName>
        <fullName evidence="10">Ran-binding protein 6</fullName>
    </submittedName>
</protein>
<comment type="caution">
    <text evidence="10">The sequence shown here is derived from an EMBL/GenBank/DDBJ whole genome shotgun (WGS) entry which is preliminary data.</text>
</comment>
<feature type="repeat" description="HEAT" evidence="8">
    <location>
        <begin position="285"/>
        <end position="322"/>
    </location>
</feature>
<proteinExistence type="predicted"/>
<accession>A0A2U1LIT7</accession>
<dbReference type="Pfam" id="PF25780">
    <property type="entry name" value="TPR_IPO5"/>
    <property type="match status" value="1"/>
</dbReference>
<dbReference type="InterPro" id="IPR000357">
    <property type="entry name" value="HEAT"/>
</dbReference>
<dbReference type="STRING" id="35608.A0A2U1LIT7"/>
<dbReference type="InterPro" id="IPR057672">
    <property type="entry name" value="TPR_IPO4/5"/>
</dbReference>
<dbReference type="PROSITE" id="PS50077">
    <property type="entry name" value="HEAT_REPEAT"/>
    <property type="match status" value="2"/>
</dbReference>
<feature type="repeat" description="HEAT" evidence="8">
    <location>
        <begin position="365"/>
        <end position="402"/>
    </location>
</feature>
<dbReference type="EMBL" id="PKPP01009169">
    <property type="protein sequence ID" value="PWA48905.1"/>
    <property type="molecule type" value="Genomic_DNA"/>
</dbReference>
<dbReference type="GO" id="GO:0005634">
    <property type="term" value="C:nucleus"/>
    <property type="evidence" value="ECO:0007669"/>
    <property type="project" value="UniProtKB-SubCell"/>
</dbReference>
<evidence type="ECO:0000256" key="4">
    <source>
        <dbReference type="ARBA" id="ARBA00022490"/>
    </source>
</evidence>
<dbReference type="InterPro" id="IPR021133">
    <property type="entry name" value="HEAT_type_2"/>
</dbReference>
<evidence type="ECO:0000256" key="2">
    <source>
        <dbReference type="ARBA" id="ARBA00004496"/>
    </source>
</evidence>
<keyword evidence="11" id="KW-1185">Reference proteome</keyword>
<evidence type="ECO:0000313" key="10">
    <source>
        <dbReference type="EMBL" id="PWA48905.1"/>
    </source>
</evidence>
<dbReference type="InterPro" id="IPR040122">
    <property type="entry name" value="Importin_beta"/>
</dbReference>
<keyword evidence="3" id="KW-0813">Transport</keyword>
<dbReference type="InterPro" id="IPR011989">
    <property type="entry name" value="ARM-like"/>
</dbReference>
<dbReference type="OrthoDB" id="543373at2759"/>
<evidence type="ECO:0000256" key="5">
    <source>
        <dbReference type="ARBA" id="ARBA00022737"/>
    </source>
</evidence>
<evidence type="ECO:0000313" key="11">
    <source>
        <dbReference type="Proteomes" id="UP000245207"/>
    </source>
</evidence>